<dbReference type="PANTHER" id="PTHR42659:SF9">
    <property type="entry name" value="XANTHINE DEHYDROGENASE FAD-BINDING SUBUNIT XDHB-RELATED"/>
    <property type="match status" value="1"/>
</dbReference>
<dbReference type="Pfam" id="PF00941">
    <property type="entry name" value="FAD_binding_5"/>
    <property type="match status" value="1"/>
</dbReference>
<dbReference type="InterPro" id="IPR002346">
    <property type="entry name" value="Mopterin_DH_FAD-bd"/>
</dbReference>
<dbReference type="Gene3D" id="3.30.43.10">
    <property type="entry name" value="Uridine Diphospho-n-acetylenolpyruvylglucosamine Reductase, domain 2"/>
    <property type="match status" value="1"/>
</dbReference>
<evidence type="ECO:0000256" key="2">
    <source>
        <dbReference type="ARBA" id="ARBA00022827"/>
    </source>
</evidence>
<evidence type="ECO:0000313" key="4">
    <source>
        <dbReference type="EMBL" id="TGN61978.1"/>
    </source>
</evidence>
<dbReference type="SUPFAM" id="SSF55447">
    <property type="entry name" value="CO dehydrogenase flavoprotein C-terminal domain-like"/>
    <property type="match status" value="1"/>
</dbReference>
<dbReference type="SMART" id="SM01092">
    <property type="entry name" value="CO_deh_flav_C"/>
    <property type="match status" value="1"/>
</dbReference>
<keyword evidence="2" id="KW-0274">FAD</keyword>
<reference evidence="4 5" key="1">
    <citation type="submission" date="2019-03" db="EMBL/GenBank/DDBJ databases">
        <authorList>
            <person name="Li J."/>
        </authorList>
    </citation>
    <scope>NUCLEOTIDE SEQUENCE [LARGE SCALE GENOMIC DNA]</scope>
    <source>
        <strain evidence="4 5">3058</strain>
    </source>
</reference>
<keyword evidence="5" id="KW-1185">Reference proteome</keyword>
<dbReference type="SUPFAM" id="SSF56176">
    <property type="entry name" value="FAD-binding/transporter-associated domain-like"/>
    <property type="match status" value="1"/>
</dbReference>
<dbReference type="InterPro" id="IPR016167">
    <property type="entry name" value="FAD-bd_PCMH_sub1"/>
</dbReference>
<dbReference type="InterPro" id="IPR005107">
    <property type="entry name" value="CO_DH_flav_C"/>
</dbReference>
<dbReference type="InterPro" id="IPR036683">
    <property type="entry name" value="CO_DH_flav_C_dom_sf"/>
</dbReference>
<protein>
    <submittedName>
        <fullName evidence="4">Xanthine dehydrogenase family protein subunit M</fullName>
    </submittedName>
</protein>
<evidence type="ECO:0000256" key="1">
    <source>
        <dbReference type="ARBA" id="ARBA00022630"/>
    </source>
</evidence>
<dbReference type="PROSITE" id="PS51387">
    <property type="entry name" value="FAD_PCMH"/>
    <property type="match status" value="1"/>
</dbReference>
<dbReference type="Gene3D" id="3.30.465.10">
    <property type="match status" value="2"/>
</dbReference>
<keyword evidence="1" id="KW-0285">Flavoprotein</keyword>
<dbReference type="InterPro" id="IPR036318">
    <property type="entry name" value="FAD-bd_PCMH-like_sf"/>
</dbReference>
<dbReference type="InterPro" id="IPR051312">
    <property type="entry name" value="Diverse_Substr_Oxidored"/>
</dbReference>
<dbReference type="InterPro" id="IPR016169">
    <property type="entry name" value="FAD-bd_PCMH_sub2"/>
</dbReference>
<evidence type="ECO:0000313" key="5">
    <source>
        <dbReference type="Proteomes" id="UP000297972"/>
    </source>
</evidence>
<gene>
    <name evidence="4" type="ORF">E4L95_08435</name>
</gene>
<dbReference type="Pfam" id="PF03450">
    <property type="entry name" value="CO_deh_flav_C"/>
    <property type="match status" value="1"/>
</dbReference>
<sequence length="330" mass="35155">MKDFNYIRASDIGMALAEVGQPATRFLAGGTTQIDLMKCNVERPDRLVDISHLTGLDGIEVTDTVIRIGALAKMSAVADHPDVIAAAPVLSESLWKAASAQLRNMATIGGNVMQRTRCSYFRDPAAYTACNKRVPGSGCAAIGGINRNLAVLGVSDSCIATYPGDFAVALVAFDAQIVLQGDTERRMSVDDFFLLPGSTPDREHPLEPGEMIVAIEIPRSEALARSQYLKVRDRVSYEFAAASAAVGLELDADGVTIRDVRIALGGVATKPWRATAVEETLRGRPLDEETLRTAASLAVEGAQPGGQNDFKITLAPRVIARALMSIGEIA</sequence>
<dbReference type="EMBL" id="SRPG01000062">
    <property type="protein sequence ID" value="TGN61978.1"/>
    <property type="molecule type" value="Genomic_DNA"/>
</dbReference>
<dbReference type="RefSeq" id="WP_135817235.1">
    <property type="nucleotide sequence ID" value="NZ_SRPG01000062.1"/>
</dbReference>
<dbReference type="Proteomes" id="UP000297972">
    <property type="component" value="Unassembled WGS sequence"/>
</dbReference>
<dbReference type="PANTHER" id="PTHR42659">
    <property type="entry name" value="XANTHINE DEHYDROGENASE SUBUNIT C-RELATED"/>
    <property type="match status" value="1"/>
</dbReference>
<evidence type="ECO:0000259" key="3">
    <source>
        <dbReference type="PROSITE" id="PS51387"/>
    </source>
</evidence>
<proteinExistence type="predicted"/>
<dbReference type="GO" id="GO:0071949">
    <property type="term" value="F:FAD binding"/>
    <property type="evidence" value="ECO:0007669"/>
    <property type="project" value="InterPro"/>
</dbReference>
<accession>A0A4Z1CBF6</accession>
<feature type="domain" description="FAD-binding PCMH-type" evidence="3">
    <location>
        <begin position="1"/>
        <end position="222"/>
    </location>
</feature>
<organism evidence="4 5">
    <name type="scientific">Paracoccus liaowanqingii</name>
    <dbReference type="NCBI Taxonomy" id="2560053"/>
    <lineage>
        <taxon>Bacteria</taxon>
        <taxon>Pseudomonadati</taxon>
        <taxon>Pseudomonadota</taxon>
        <taxon>Alphaproteobacteria</taxon>
        <taxon>Rhodobacterales</taxon>
        <taxon>Paracoccaceae</taxon>
        <taxon>Paracoccus</taxon>
    </lineage>
</organism>
<dbReference type="OrthoDB" id="9814706at2"/>
<dbReference type="AlphaFoldDB" id="A0A4Z1CBF6"/>
<dbReference type="GO" id="GO:0016491">
    <property type="term" value="F:oxidoreductase activity"/>
    <property type="evidence" value="ECO:0007669"/>
    <property type="project" value="InterPro"/>
</dbReference>
<comment type="caution">
    <text evidence="4">The sequence shown here is derived from an EMBL/GenBank/DDBJ whole genome shotgun (WGS) entry which is preliminary data.</text>
</comment>
<dbReference type="InterPro" id="IPR016166">
    <property type="entry name" value="FAD-bd_PCMH"/>
</dbReference>
<dbReference type="Gene3D" id="3.30.390.50">
    <property type="entry name" value="CO dehydrogenase flavoprotein, C-terminal domain"/>
    <property type="match status" value="1"/>
</dbReference>
<name>A0A4Z1CBF6_9RHOB</name>